<comment type="caution">
    <text evidence="4">The sequence shown here is derived from an EMBL/GenBank/DDBJ whole genome shotgun (WGS) entry which is preliminary data.</text>
</comment>
<organism evidence="4 5">
    <name type="scientific">Arthrobacter burdickii</name>
    <dbReference type="NCBI Taxonomy" id="3035920"/>
    <lineage>
        <taxon>Bacteria</taxon>
        <taxon>Bacillati</taxon>
        <taxon>Actinomycetota</taxon>
        <taxon>Actinomycetes</taxon>
        <taxon>Micrococcales</taxon>
        <taxon>Micrococcaceae</taxon>
        <taxon>Arthrobacter</taxon>
    </lineage>
</organism>
<protein>
    <submittedName>
        <fullName evidence="4">PepSY domain-containing protein</fullName>
    </submittedName>
</protein>
<reference evidence="4" key="1">
    <citation type="submission" date="2023-06" db="EMBL/GenBank/DDBJ databases">
        <title>MT1 and MT2 Draft Genomes of Novel Species.</title>
        <authorList>
            <person name="Venkateswaran K."/>
        </authorList>
    </citation>
    <scope>NUCLEOTIDE SEQUENCE</scope>
    <source>
        <strain evidence="4">IIF3SC-B10</strain>
    </source>
</reference>
<evidence type="ECO:0000313" key="4">
    <source>
        <dbReference type="EMBL" id="MDN4609559.1"/>
    </source>
</evidence>
<feature type="chain" id="PRO_5046864787" evidence="2">
    <location>
        <begin position="27"/>
        <end position="205"/>
    </location>
</feature>
<evidence type="ECO:0000256" key="2">
    <source>
        <dbReference type="SAM" id="SignalP"/>
    </source>
</evidence>
<dbReference type="RefSeq" id="WP_301224244.1">
    <property type="nucleotide sequence ID" value="NZ_JAROCG010000001.1"/>
</dbReference>
<feature type="compositionally biased region" description="Low complexity" evidence="1">
    <location>
        <begin position="35"/>
        <end position="46"/>
    </location>
</feature>
<dbReference type="Proteomes" id="UP001174209">
    <property type="component" value="Unassembled WGS sequence"/>
</dbReference>
<dbReference type="Gene3D" id="3.10.450.40">
    <property type="match status" value="1"/>
</dbReference>
<feature type="compositionally biased region" description="Acidic residues" evidence="1">
    <location>
        <begin position="47"/>
        <end position="68"/>
    </location>
</feature>
<feature type="region of interest" description="Disordered" evidence="1">
    <location>
        <begin position="149"/>
        <end position="205"/>
    </location>
</feature>
<sequence>MKITQNKKALVGSLAGLALVSGTVLVGVAVANANSASTPASGTTQNEQDEQDGQNEQNDQDGQNDQDEALVKGSIPVPESATEVPDAEESAQLTQLATIDATGAEGAATASVPGSTAISTELSGDDGFLVYDVTVKDGAGAVTEVTVDAGNGTILASEAGDDEGADGGGTDEADEADGAGSQDDNGADGEMNDAADAAQDATHGK</sequence>
<dbReference type="EMBL" id="JAROCG010000001">
    <property type="protein sequence ID" value="MDN4609559.1"/>
    <property type="molecule type" value="Genomic_DNA"/>
</dbReference>
<feature type="signal peptide" evidence="2">
    <location>
        <begin position="1"/>
        <end position="26"/>
    </location>
</feature>
<name>A0ABT8JWV7_9MICC</name>
<gene>
    <name evidence="4" type="ORF">P5G52_01640</name>
</gene>
<evidence type="ECO:0000256" key="1">
    <source>
        <dbReference type="SAM" id="MobiDB-lite"/>
    </source>
</evidence>
<feature type="region of interest" description="Disordered" evidence="1">
    <location>
        <begin position="35"/>
        <end position="91"/>
    </location>
</feature>
<evidence type="ECO:0000313" key="5">
    <source>
        <dbReference type="Proteomes" id="UP001174209"/>
    </source>
</evidence>
<keyword evidence="5" id="KW-1185">Reference proteome</keyword>
<feature type="compositionally biased region" description="Acidic residues" evidence="1">
    <location>
        <begin position="159"/>
        <end position="177"/>
    </location>
</feature>
<accession>A0ABT8JWV7</accession>
<dbReference type="InterPro" id="IPR025711">
    <property type="entry name" value="PepSY"/>
</dbReference>
<proteinExistence type="predicted"/>
<feature type="domain" description="PepSY" evidence="3">
    <location>
        <begin position="107"/>
        <end position="158"/>
    </location>
</feature>
<evidence type="ECO:0000259" key="3">
    <source>
        <dbReference type="Pfam" id="PF03413"/>
    </source>
</evidence>
<dbReference type="Pfam" id="PF03413">
    <property type="entry name" value="PepSY"/>
    <property type="match status" value="1"/>
</dbReference>
<keyword evidence="2" id="KW-0732">Signal</keyword>